<name>A0A8X6UWC6_TRICX</name>
<gene>
    <name evidence="1" type="primary">METTL16</name>
    <name evidence="1" type="ORF">TNCV_848571</name>
</gene>
<dbReference type="EMBL" id="BMAU01021185">
    <property type="protein sequence ID" value="GFX95266.1"/>
    <property type="molecule type" value="Genomic_DNA"/>
</dbReference>
<dbReference type="Proteomes" id="UP000887159">
    <property type="component" value="Unassembled WGS sequence"/>
</dbReference>
<evidence type="ECO:0000313" key="2">
    <source>
        <dbReference type="Proteomes" id="UP000887159"/>
    </source>
</evidence>
<keyword evidence="2" id="KW-1185">Reference proteome</keyword>
<evidence type="ECO:0000313" key="1">
    <source>
        <dbReference type="EMBL" id="GFX95266.1"/>
    </source>
</evidence>
<accession>A0A8X6UWC6</accession>
<dbReference type="AlphaFoldDB" id="A0A8X6UWC6"/>
<protein>
    <submittedName>
        <fullName evidence="1">U6 small nuclear RNA-methyltransferase</fullName>
    </submittedName>
</protein>
<proteinExistence type="predicted"/>
<comment type="caution">
    <text evidence="1">The sequence shown here is derived from an EMBL/GenBank/DDBJ whole genome shotgun (WGS) entry which is preliminary data.</text>
</comment>
<organism evidence="1 2">
    <name type="scientific">Trichonephila clavipes</name>
    <name type="common">Golden silk orbweaver</name>
    <name type="synonym">Nephila clavipes</name>
    <dbReference type="NCBI Taxonomy" id="2585209"/>
    <lineage>
        <taxon>Eukaryota</taxon>
        <taxon>Metazoa</taxon>
        <taxon>Ecdysozoa</taxon>
        <taxon>Arthropoda</taxon>
        <taxon>Chelicerata</taxon>
        <taxon>Arachnida</taxon>
        <taxon>Araneae</taxon>
        <taxon>Araneomorphae</taxon>
        <taxon>Entelegynae</taxon>
        <taxon>Araneoidea</taxon>
        <taxon>Nephilidae</taxon>
        <taxon>Trichonephila</taxon>
    </lineage>
</organism>
<sequence length="198" mass="22809">MGYIPLRKEIMMCSLFGGIKPDKCEHTCYRIRLRNQDKSVTCNLEALDQTSICDNIASVTPGSWISELNEMKIQLSDVGEESQSVQVLLGSDVIVKLMTGQHRILSCGLVLAWRQYLDGLCQVKYLTNKKPKRSYIKPQWSTSEIDEEQFLVSLSWLDNNLPLPDNFNLVFKGLQVTTHKQKKENLFKEYGDVFKKWK</sequence>
<reference evidence="1" key="1">
    <citation type="submission" date="2020-08" db="EMBL/GenBank/DDBJ databases">
        <title>Multicomponent nature underlies the extraordinary mechanical properties of spider dragline silk.</title>
        <authorList>
            <person name="Kono N."/>
            <person name="Nakamura H."/>
            <person name="Mori M."/>
            <person name="Yoshida Y."/>
            <person name="Ohtoshi R."/>
            <person name="Malay A.D."/>
            <person name="Moran D.A.P."/>
            <person name="Tomita M."/>
            <person name="Numata K."/>
            <person name="Arakawa K."/>
        </authorList>
    </citation>
    <scope>NUCLEOTIDE SEQUENCE</scope>
</reference>